<dbReference type="EMBL" id="LS974625">
    <property type="protein sequence ID" value="CAG7862407.1"/>
    <property type="molecule type" value="Genomic_DNA"/>
</dbReference>
<protein>
    <submittedName>
        <fullName evidence="1">Uncharacterized protein</fullName>
    </submittedName>
</protein>
<dbReference type="InterPro" id="IPR012340">
    <property type="entry name" value="NA-bd_OB-fold"/>
</dbReference>
<sequence length="198" mass="22580">MTQENKQPNNGDICLIRYAKLGNYKGIISRRRKHLKICKFHVDGNSLDMYQPKHDNVMILEKRQKWSQFPFKTIQEMKRTDKLELLVQDQTGETKISLLDSVAKSIVKTSAAKVVNVLLDEVQYQEMLPPEIVEIVGTTYGFGISVDGVENFSAMKVWNLNDIMWKRIKSLHQMSASSGKKQCTDGMKIAEAKENISG</sequence>
<reference evidence="1 2" key="1">
    <citation type="submission" date="2021-07" db="EMBL/GenBank/DDBJ databases">
        <authorList>
            <consortium name="Genoscope - CEA"/>
            <person name="William W."/>
        </authorList>
    </citation>
    <scope>NUCLEOTIDE SEQUENCE [LARGE SCALE GENOMIC DNA]</scope>
</reference>
<proteinExistence type="predicted"/>
<gene>
    <name evidence="1" type="ORF">BRAPAZ1V2_A09P28740.2</name>
</gene>
<evidence type="ECO:0000313" key="2">
    <source>
        <dbReference type="Proteomes" id="UP000694005"/>
    </source>
</evidence>
<evidence type="ECO:0000313" key="1">
    <source>
        <dbReference type="EMBL" id="CAG7862407.1"/>
    </source>
</evidence>
<accession>A0A8D9CVY9</accession>
<dbReference type="Gene3D" id="2.40.50.140">
    <property type="entry name" value="Nucleic acid-binding proteins"/>
    <property type="match status" value="1"/>
</dbReference>
<dbReference type="Proteomes" id="UP000694005">
    <property type="component" value="Chromosome A09"/>
</dbReference>
<organism evidence="1 2">
    <name type="scientific">Brassica campestris</name>
    <name type="common">Field mustard</name>
    <dbReference type="NCBI Taxonomy" id="3711"/>
    <lineage>
        <taxon>Eukaryota</taxon>
        <taxon>Viridiplantae</taxon>
        <taxon>Streptophyta</taxon>
        <taxon>Embryophyta</taxon>
        <taxon>Tracheophyta</taxon>
        <taxon>Spermatophyta</taxon>
        <taxon>Magnoliopsida</taxon>
        <taxon>eudicotyledons</taxon>
        <taxon>Gunneridae</taxon>
        <taxon>Pentapetalae</taxon>
        <taxon>rosids</taxon>
        <taxon>malvids</taxon>
        <taxon>Brassicales</taxon>
        <taxon>Brassicaceae</taxon>
        <taxon>Brassiceae</taxon>
        <taxon>Brassica</taxon>
    </lineage>
</organism>
<dbReference type="Gramene" id="A09p28740.2_BraZ1">
    <property type="protein sequence ID" value="A09p28740.2_BraZ1.CDS"/>
    <property type="gene ID" value="A09g28740.2_BraZ1"/>
</dbReference>
<name>A0A8D9CVY9_BRACM</name>
<dbReference type="AlphaFoldDB" id="A0A8D9CVY9"/>